<evidence type="ECO:0000313" key="2">
    <source>
        <dbReference type="Proteomes" id="UP001295423"/>
    </source>
</evidence>
<dbReference type="PANTHER" id="PTHR35759">
    <property type="entry name" value="BNAA09G03860D PROTEIN"/>
    <property type="match status" value="1"/>
</dbReference>
<proteinExistence type="predicted"/>
<dbReference type="EMBL" id="CAKOGP040000402">
    <property type="protein sequence ID" value="CAJ1934873.1"/>
    <property type="molecule type" value="Genomic_DNA"/>
</dbReference>
<organism evidence="1 2">
    <name type="scientific">Cylindrotheca closterium</name>
    <dbReference type="NCBI Taxonomy" id="2856"/>
    <lineage>
        <taxon>Eukaryota</taxon>
        <taxon>Sar</taxon>
        <taxon>Stramenopiles</taxon>
        <taxon>Ochrophyta</taxon>
        <taxon>Bacillariophyta</taxon>
        <taxon>Bacillariophyceae</taxon>
        <taxon>Bacillariophycidae</taxon>
        <taxon>Bacillariales</taxon>
        <taxon>Bacillariaceae</taxon>
        <taxon>Cylindrotheca</taxon>
    </lineage>
</organism>
<dbReference type="Proteomes" id="UP001295423">
    <property type="component" value="Unassembled WGS sequence"/>
</dbReference>
<keyword evidence="2" id="KW-1185">Reference proteome</keyword>
<sequence>MKPTKPFFRRVVAVCCFFLTLICKGYAFSFPLMHPKGSRVLCLYRRNIVGLGIALDESSTQCELCAYDKAFEVGSSLLDAFANGQVSEDVALPGIRMTSIPPETNRILQEIEQVQDLVMDEAFQVSFEKEEESYYYSLPPPYLSNSSTSSSSRWVQVLPELQDLFTEAFQAVVESHRLLNESSGVQLSPYDLFHGHLFRRSTYHQKGTVLYSKNETHIQSFKNQEDEQIEIGSPHHQLGILFHCCEYPAMDNPQGILEGIPLGNDQVGSTCQPTLEEWKFRNVLWLAGWQNIDGRQQREESSSSSSLSLQQPPNMWLLNGSAPEISQLQMDGSEFGPQSPNTVWEGFLVANKKITATDARNGNNGDNYTQCGGLVADLYYCTESGSIWCKMC</sequence>
<protein>
    <submittedName>
        <fullName evidence="1">Uncharacterized protein</fullName>
    </submittedName>
</protein>
<dbReference type="PANTHER" id="PTHR35759:SF1">
    <property type="entry name" value="OS07G0673000 PROTEIN"/>
    <property type="match status" value="1"/>
</dbReference>
<evidence type="ECO:0000313" key="1">
    <source>
        <dbReference type="EMBL" id="CAJ1934873.1"/>
    </source>
</evidence>
<dbReference type="AlphaFoldDB" id="A0AAD2CJL3"/>
<comment type="caution">
    <text evidence="1">The sequence shown here is derived from an EMBL/GenBank/DDBJ whole genome shotgun (WGS) entry which is preliminary data.</text>
</comment>
<reference evidence="1" key="1">
    <citation type="submission" date="2023-08" db="EMBL/GenBank/DDBJ databases">
        <authorList>
            <person name="Audoor S."/>
            <person name="Bilcke G."/>
        </authorList>
    </citation>
    <scope>NUCLEOTIDE SEQUENCE</scope>
</reference>
<name>A0AAD2CJL3_9STRA</name>
<accession>A0AAD2CJL3</accession>
<gene>
    <name evidence="1" type="ORF">CYCCA115_LOCUS4209</name>
</gene>